<dbReference type="GO" id="GO:0009103">
    <property type="term" value="P:lipopolysaccharide biosynthetic process"/>
    <property type="evidence" value="ECO:0007669"/>
    <property type="project" value="TreeGrafter"/>
</dbReference>
<dbReference type="CDD" id="cd06853">
    <property type="entry name" value="GT_WecA_like"/>
    <property type="match status" value="1"/>
</dbReference>
<keyword evidence="6 7" id="KW-0472">Membrane</keyword>
<feature type="transmembrane region" description="Helical" evidence="7">
    <location>
        <begin position="228"/>
        <end position="246"/>
    </location>
</feature>
<feature type="transmembrane region" description="Helical" evidence="7">
    <location>
        <begin position="112"/>
        <end position="132"/>
    </location>
</feature>
<dbReference type="GO" id="GO:0044038">
    <property type="term" value="P:cell wall macromolecule biosynthetic process"/>
    <property type="evidence" value="ECO:0007669"/>
    <property type="project" value="TreeGrafter"/>
</dbReference>
<keyword evidence="4 7" id="KW-0812">Transmembrane</keyword>
<organism evidence="8">
    <name type="scientific">freshwater metagenome</name>
    <dbReference type="NCBI Taxonomy" id="449393"/>
    <lineage>
        <taxon>unclassified sequences</taxon>
        <taxon>metagenomes</taxon>
        <taxon>ecological metagenomes</taxon>
    </lineage>
</organism>
<feature type="transmembrane region" description="Helical" evidence="7">
    <location>
        <begin position="313"/>
        <end position="334"/>
    </location>
</feature>
<dbReference type="PANTHER" id="PTHR22926">
    <property type="entry name" value="PHOSPHO-N-ACETYLMURAMOYL-PENTAPEPTIDE-TRANSFERASE"/>
    <property type="match status" value="1"/>
</dbReference>
<reference evidence="8" key="1">
    <citation type="submission" date="2020-05" db="EMBL/GenBank/DDBJ databases">
        <authorList>
            <person name="Chiriac C."/>
            <person name="Salcher M."/>
            <person name="Ghai R."/>
            <person name="Kavagutti S V."/>
        </authorList>
    </citation>
    <scope>NUCLEOTIDE SEQUENCE</scope>
</reference>
<dbReference type="EMBL" id="CAEZST010000022">
    <property type="protein sequence ID" value="CAB4550803.1"/>
    <property type="molecule type" value="Genomic_DNA"/>
</dbReference>
<evidence type="ECO:0000256" key="6">
    <source>
        <dbReference type="ARBA" id="ARBA00023136"/>
    </source>
</evidence>
<feature type="transmembrane region" description="Helical" evidence="7">
    <location>
        <begin position="340"/>
        <end position="359"/>
    </location>
</feature>
<accession>A0A6J6CL34</accession>
<keyword evidence="5 7" id="KW-1133">Transmembrane helix</keyword>
<feature type="transmembrane region" description="Helical" evidence="7">
    <location>
        <begin position="138"/>
        <end position="158"/>
    </location>
</feature>
<evidence type="ECO:0000256" key="3">
    <source>
        <dbReference type="ARBA" id="ARBA00022679"/>
    </source>
</evidence>
<dbReference type="GO" id="GO:0005886">
    <property type="term" value="C:plasma membrane"/>
    <property type="evidence" value="ECO:0007669"/>
    <property type="project" value="UniProtKB-SubCell"/>
</dbReference>
<dbReference type="PROSITE" id="PS01348">
    <property type="entry name" value="MRAY_2"/>
    <property type="match status" value="1"/>
</dbReference>
<feature type="transmembrane region" description="Helical" evidence="7">
    <location>
        <begin position="47"/>
        <end position="68"/>
    </location>
</feature>
<dbReference type="PANTHER" id="PTHR22926:SF3">
    <property type="entry name" value="UNDECAPRENYL-PHOSPHATE ALPHA-N-ACETYLGLUCOSAMINYL 1-PHOSPHATE TRANSFERASE"/>
    <property type="match status" value="1"/>
</dbReference>
<feature type="transmembrane region" description="Helical" evidence="7">
    <location>
        <begin position="165"/>
        <end position="185"/>
    </location>
</feature>
<feature type="transmembrane region" description="Helical" evidence="7">
    <location>
        <begin position="80"/>
        <end position="100"/>
    </location>
</feature>
<feature type="transmembrane region" description="Helical" evidence="7">
    <location>
        <begin position="258"/>
        <end position="282"/>
    </location>
</feature>
<evidence type="ECO:0000256" key="1">
    <source>
        <dbReference type="ARBA" id="ARBA00004651"/>
    </source>
</evidence>
<dbReference type="GO" id="GO:0016780">
    <property type="term" value="F:phosphotransferase activity, for other substituted phosphate groups"/>
    <property type="evidence" value="ECO:0007669"/>
    <property type="project" value="InterPro"/>
</dbReference>
<protein>
    <submittedName>
        <fullName evidence="8">Unannotated protein</fullName>
    </submittedName>
</protein>
<name>A0A6J6CL34_9ZZZZ</name>
<evidence type="ECO:0000313" key="8">
    <source>
        <dbReference type="EMBL" id="CAB4550803.1"/>
    </source>
</evidence>
<evidence type="ECO:0000256" key="5">
    <source>
        <dbReference type="ARBA" id="ARBA00022989"/>
    </source>
</evidence>
<dbReference type="InterPro" id="IPR000715">
    <property type="entry name" value="Glycosyl_transferase_4"/>
</dbReference>
<dbReference type="InterPro" id="IPR018480">
    <property type="entry name" value="PNAcMuramoyl-5peptid_Trfase_CS"/>
</dbReference>
<evidence type="ECO:0000256" key="7">
    <source>
        <dbReference type="SAM" id="Phobius"/>
    </source>
</evidence>
<keyword evidence="3" id="KW-0808">Transferase</keyword>
<keyword evidence="2" id="KW-1003">Cell membrane</keyword>
<evidence type="ECO:0000256" key="2">
    <source>
        <dbReference type="ARBA" id="ARBA00022475"/>
    </source>
</evidence>
<evidence type="ECO:0000256" key="4">
    <source>
        <dbReference type="ARBA" id="ARBA00022692"/>
    </source>
</evidence>
<comment type="subcellular location">
    <subcellularLocation>
        <location evidence="1">Cell membrane</location>
        <topology evidence="1">Multi-pass membrane protein</topology>
    </subcellularLocation>
</comment>
<dbReference type="GO" id="GO:0071555">
    <property type="term" value="P:cell wall organization"/>
    <property type="evidence" value="ECO:0007669"/>
    <property type="project" value="TreeGrafter"/>
</dbReference>
<feature type="transmembrane region" description="Helical" evidence="7">
    <location>
        <begin position="6"/>
        <end position="26"/>
    </location>
</feature>
<dbReference type="Pfam" id="PF00953">
    <property type="entry name" value="Glycos_transf_4"/>
    <property type="match status" value="1"/>
</dbReference>
<dbReference type="AlphaFoldDB" id="A0A6J6CL34"/>
<feature type="transmembrane region" description="Helical" evidence="7">
    <location>
        <begin position="197"/>
        <end position="216"/>
    </location>
</feature>
<gene>
    <name evidence="8" type="ORF">UFOPK1503_01036</name>
</gene>
<sequence length="372" mass="40302">MRAYFLVALITALVTYFSTWGVRFIANRFNIAPAIRERDVHKNPTPRIGGIAMLLGLVAGFIAAASFGWFEPLFVDSGPIWSIVLAAGLIVVVGILDDLIELDWTAKMGGQMAAAWLIASSGIQIVSLPIGGLTVGSFAVSLAITVFALVLVMNAVNFIDGLDGLAAGVVAIGTFAFFLYTYLLAQQTTPTNYFSTAGLISAIILGMVVGFLPHNWRPAKIFMGDSGAMLLGLLMATSAITVTGSIDPATVTRNDLLPALIPLVLPVFILVLPLLDLLLAVIRRLSRGQSPFAADREHIHHQLQDLGHSHQGAVIVFYHWTLLVSSTLLLFFWFELPQVLVIFGSWQILALLHTYWPVLSKRLKQGGRIANK</sequence>
<proteinExistence type="predicted"/>